<name>A0A6A5UB46_9PLEO</name>
<proteinExistence type="predicted"/>
<keyword evidence="2" id="KW-1133">Transmembrane helix</keyword>
<gene>
    <name evidence="3" type="ORF">CC80DRAFT_231887</name>
</gene>
<dbReference type="OrthoDB" id="10637887at2759"/>
<evidence type="ECO:0000313" key="3">
    <source>
        <dbReference type="EMBL" id="KAF1961169.1"/>
    </source>
</evidence>
<dbReference type="AlphaFoldDB" id="A0A6A5UB46"/>
<reference evidence="3" key="1">
    <citation type="journal article" date="2020" name="Stud. Mycol.">
        <title>101 Dothideomycetes genomes: a test case for predicting lifestyles and emergence of pathogens.</title>
        <authorList>
            <person name="Haridas S."/>
            <person name="Albert R."/>
            <person name="Binder M."/>
            <person name="Bloem J."/>
            <person name="Labutti K."/>
            <person name="Salamov A."/>
            <person name="Andreopoulos B."/>
            <person name="Baker S."/>
            <person name="Barry K."/>
            <person name="Bills G."/>
            <person name="Bluhm B."/>
            <person name="Cannon C."/>
            <person name="Castanera R."/>
            <person name="Culley D."/>
            <person name="Daum C."/>
            <person name="Ezra D."/>
            <person name="Gonzalez J."/>
            <person name="Henrissat B."/>
            <person name="Kuo A."/>
            <person name="Liang C."/>
            <person name="Lipzen A."/>
            <person name="Lutzoni F."/>
            <person name="Magnuson J."/>
            <person name="Mondo S."/>
            <person name="Nolan M."/>
            <person name="Ohm R."/>
            <person name="Pangilinan J."/>
            <person name="Park H.-J."/>
            <person name="Ramirez L."/>
            <person name="Alfaro M."/>
            <person name="Sun H."/>
            <person name="Tritt A."/>
            <person name="Yoshinaga Y."/>
            <person name="Zwiers L.-H."/>
            <person name="Turgeon B."/>
            <person name="Goodwin S."/>
            <person name="Spatafora J."/>
            <person name="Crous P."/>
            <person name="Grigoriev I."/>
        </authorList>
    </citation>
    <scope>NUCLEOTIDE SEQUENCE</scope>
    <source>
        <strain evidence="3">CBS 675.92</strain>
    </source>
</reference>
<keyword evidence="2" id="KW-0812">Transmembrane</keyword>
<evidence type="ECO:0000256" key="1">
    <source>
        <dbReference type="SAM" id="MobiDB-lite"/>
    </source>
</evidence>
<accession>A0A6A5UB46</accession>
<dbReference type="Proteomes" id="UP000800035">
    <property type="component" value="Unassembled WGS sequence"/>
</dbReference>
<protein>
    <submittedName>
        <fullName evidence="3">Uncharacterized protein</fullName>
    </submittedName>
</protein>
<feature type="transmembrane region" description="Helical" evidence="2">
    <location>
        <begin position="142"/>
        <end position="165"/>
    </location>
</feature>
<evidence type="ECO:0000313" key="4">
    <source>
        <dbReference type="Proteomes" id="UP000800035"/>
    </source>
</evidence>
<keyword evidence="2" id="KW-0472">Membrane</keyword>
<keyword evidence="4" id="KW-1185">Reference proteome</keyword>
<dbReference type="EMBL" id="ML976981">
    <property type="protein sequence ID" value="KAF1961169.1"/>
    <property type="molecule type" value="Genomic_DNA"/>
</dbReference>
<sequence>MQCPTCHGNGSIKCDSCNGKGCGDCKSTDHVPYLRRHRRHPPRLIRSRSLPHINHQTSIQNRLKQEPGETSARRAGIPSSVSSRVCKSRPIPLLQSHQTRTPAAHTWTFDRDGMPIRHVMSTIAPIPHSRQSPRYRRLAAPLFRVLVIGRALLLHAGIAICWIFGVGGGIAMCRVAAPLICL</sequence>
<feature type="region of interest" description="Disordered" evidence="1">
    <location>
        <begin position="48"/>
        <end position="83"/>
    </location>
</feature>
<organism evidence="3 4">
    <name type="scientific">Byssothecium circinans</name>
    <dbReference type="NCBI Taxonomy" id="147558"/>
    <lineage>
        <taxon>Eukaryota</taxon>
        <taxon>Fungi</taxon>
        <taxon>Dikarya</taxon>
        <taxon>Ascomycota</taxon>
        <taxon>Pezizomycotina</taxon>
        <taxon>Dothideomycetes</taxon>
        <taxon>Pleosporomycetidae</taxon>
        <taxon>Pleosporales</taxon>
        <taxon>Massarineae</taxon>
        <taxon>Massarinaceae</taxon>
        <taxon>Byssothecium</taxon>
    </lineage>
</organism>
<evidence type="ECO:0000256" key="2">
    <source>
        <dbReference type="SAM" id="Phobius"/>
    </source>
</evidence>